<protein>
    <submittedName>
        <fullName evidence="2">Uncharacterized protein</fullName>
    </submittedName>
</protein>
<keyword evidence="1" id="KW-0812">Transmembrane</keyword>
<keyword evidence="1" id="KW-0472">Membrane</keyword>
<comment type="caution">
    <text evidence="2">The sequence shown here is derived from an EMBL/GenBank/DDBJ whole genome shotgun (WGS) entry which is preliminary data.</text>
</comment>
<accession>A0A1G2CJ01</accession>
<gene>
    <name evidence="2" type="ORF">A3A43_01095</name>
</gene>
<dbReference type="InterPro" id="IPR043993">
    <property type="entry name" value="T4SS_pilin"/>
</dbReference>
<proteinExistence type="predicted"/>
<evidence type="ECO:0000256" key="1">
    <source>
        <dbReference type="SAM" id="Phobius"/>
    </source>
</evidence>
<dbReference type="Proteomes" id="UP000178495">
    <property type="component" value="Unassembled WGS sequence"/>
</dbReference>
<keyword evidence="1" id="KW-1133">Transmembrane helix</keyword>
<feature type="transmembrane region" description="Helical" evidence="1">
    <location>
        <begin position="64"/>
        <end position="89"/>
    </location>
</feature>
<dbReference type="STRING" id="1798652.A3A43_01095"/>
<dbReference type="AlphaFoldDB" id="A0A1G2CJ01"/>
<sequence>MRIFLFGLSSPGFLGVVHAQTGGGNGTGGGGPTGGGPGIGSAINLINPLACGNAVCVVEAILAAAFWISVPIVSIMVLWGGFQIAIAAGDPEKFSTGRKTIIYAAVGFLVILLAQGAVSIIRSILGA</sequence>
<reference evidence="2 3" key="1">
    <citation type="journal article" date="2016" name="Nat. Commun.">
        <title>Thousands of microbial genomes shed light on interconnected biogeochemical processes in an aquifer system.</title>
        <authorList>
            <person name="Anantharaman K."/>
            <person name="Brown C.T."/>
            <person name="Hug L.A."/>
            <person name="Sharon I."/>
            <person name="Castelle C.J."/>
            <person name="Probst A.J."/>
            <person name="Thomas B.C."/>
            <person name="Singh A."/>
            <person name="Wilkins M.J."/>
            <person name="Karaoz U."/>
            <person name="Brodie E.L."/>
            <person name="Williams K.H."/>
            <person name="Hubbard S.S."/>
            <person name="Banfield J.F."/>
        </authorList>
    </citation>
    <scope>NUCLEOTIDE SEQUENCE [LARGE SCALE GENOMIC DNA]</scope>
</reference>
<dbReference type="Pfam" id="PF18895">
    <property type="entry name" value="T4SS_pilin"/>
    <property type="match status" value="1"/>
</dbReference>
<dbReference type="EMBL" id="MHLC01000012">
    <property type="protein sequence ID" value="OGZ01373.1"/>
    <property type="molecule type" value="Genomic_DNA"/>
</dbReference>
<organism evidence="2 3">
    <name type="scientific">Candidatus Liptonbacteria bacterium RIFCSPLOWO2_01_FULL_56_20</name>
    <dbReference type="NCBI Taxonomy" id="1798652"/>
    <lineage>
        <taxon>Bacteria</taxon>
        <taxon>Candidatus Liptoniibacteriota</taxon>
    </lineage>
</organism>
<feature type="transmembrane region" description="Helical" evidence="1">
    <location>
        <begin position="101"/>
        <end position="125"/>
    </location>
</feature>
<evidence type="ECO:0000313" key="2">
    <source>
        <dbReference type="EMBL" id="OGZ01373.1"/>
    </source>
</evidence>
<evidence type="ECO:0000313" key="3">
    <source>
        <dbReference type="Proteomes" id="UP000178495"/>
    </source>
</evidence>
<name>A0A1G2CJ01_9BACT</name>